<keyword evidence="1" id="KW-0732">Signal</keyword>
<protein>
    <submittedName>
        <fullName evidence="2">Uncharacterized protein</fullName>
    </submittedName>
</protein>
<evidence type="ECO:0000313" key="3">
    <source>
        <dbReference type="Proteomes" id="UP001497453"/>
    </source>
</evidence>
<proteinExistence type="predicted"/>
<dbReference type="Proteomes" id="UP001497453">
    <property type="component" value="Chromosome 7"/>
</dbReference>
<reference evidence="3" key="1">
    <citation type="submission" date="2024-04" db="EMBL/GenBank/DDBJ databases">
        <authorList>
            <person name="Shaw F."/>
            <person name="Minotto A."/>
        </authorList>
    </citation>
    <scope>NUCLEOTIDE SEQUENCE [LARGE SCALE GENOMIC DNA]</scope>
</reference>
<name>A0ABP1E2I1_9APHY</name>
<feature type="signal peptide" evidence="1">
    <location>
        <begin position="1"/>
        <end position="18"/>
    </location>
</feature>
<keyword evidence="3" id="KW-1185">Reference proteome</keyword>
<sequence length="190" mass="20362">MLHNVFAACALLASVASALPQYPAAVYDKVARGFDYKSAALTYVGKQWGVVPSYSLQFQSVVEGTDTTSALLRQAQNGVAIDNTYATVVFDQSYKIIDFEGKKADFTYVYNNLPSISLDAAIAAGEQALPGATYTGTWNNDFAYLAVPGAAPGTRDTGLVFNYVIGFKDNKTGVVNKAYVDALTAQVRQI</sequence>
<gene>
    <name evidence="2" type="ORF">GFSPODELE1_LOCUS9130</name>
</gene>
<evidence type="ECO:0000256" key="1">
    <source>
        <dbReference type="SAM" id="SignalP"/>
    </source>
</evidence>
<accession>A0ABP1E2I1</accession>
<dbReference type="EMBL" id="OZ037950">
    <property type="protein sequence ID" value="CAL1713064.1"/>
    <property type="molecule type" value="Genomic_DNA"/>
</dbReference>
<feature type="chain" id="PRO_5045869194" evidence="1">
    <location>
        <begin position="19"/>
        <end position="190"/>
    </location>
</feature>
<organism evidence="2 3">
    <name type="scientific">Somion occarium</name>
    <dbReference type="NCBI Taxonomy" id="3059160"/>
    <lineage>
        <taxon>Eukaryota</taxon>
        <taxon>Fungi</taxon>
        <taxon>Dikarya</taxon>
        <taxon>Basidiomycota</taxon>
        <taxon>Agaricomycotina</taxon>
        <taxon>Agaricomycetes</taxon>
        <taxon>Polyporales</taxon>
        <taxon>Cerrenaceae</taxon>
        <taxon>Somion</taxon>
    </lineage>
</organism>
<evidence type="ECO:0000313" key="2">
    <source>
        <dbReference type="EMBL" id="CAL1713064.1"/>
    </source>
</evidence>